<evidence type="ECO:0000313" key="1">
    <source>
        <dbReference type="EMBL" id="MFC5584467.1"/>
    </source>
</evidence>
<organism evidence="1 2">
    <name type="scientific">Nitratireductor kimnyeongensis</name>
    <dbReference type="NCBI Taxonomy" id="430679"/>
    <lineage>
        <taxon>Bacteria</taxon>
        <taxon>Pseudomonadati</taxon>
        <taxon>Pseudomonadota</taxon>
        <taxon>Alphaproteobacteria</taxon>
        <taxon>Hyphomicrobiales</taxon>
        <taxon>Phyllobacteriaceae</taxon>
        <taxon>Nitratireductor</taxon>
    </lineage>
</organism>
<proteinExistence type="predicted"/>
<evidence type="ECO:0000313" key="2">
    <source>
        <dbReference type="Proteomes" id="UP001596107"/>
    </source>
</evidence>
<protein>
    <recommendedName>
        <fullName evidence="3">DUF551 domain-containing protein</fullName>
    </recommendedName>
</protein>
<evidence type="ECO:0008006" key="3">
    <source>
        <dbReference type="Google" id="ProtNLM"/>
    </source>
</evidence>
<sequence length="71" mass="8208">MFPFETAPKNREFLAIDKNAPSPSWSITRWHKGEWETVQWDGDGYIAATWHKPTHWVDLPAEDLPTTKEAA</sequence>
<name>A0ABW0T5S5_9HYPH</name>
<accession>A0ABW0T5S5</accession>
<keyword evidence="2" id="KW-1185">Reference proteome</keyword>
<dbReference type="EMBL" id="JBHSNB010000001">
    <property type="protein sequence ID" value="MFC5584467.1"/>
    <property type="molecule type" value="Genomic_DNA"/>
</dbReference>
<gene>
    <name evidence="1" type="ORF">ACFPOD_05045</name>
</gene>
<comment type="caution">
    <text evidence="1">The sequence shown here is derived from an EMBL/GenBank/DDBJ whole genome shotgun (WGS) entry which is preliminary data.</text>
</comment>
<dbReference type="Proteomes" id="UP001596107">
    <property type="component" value="Unassembled WGS sequence"/>
</dbReference>
<reference evidence="2" key="1">
    <citation type="journal article" date="2019" name="Int. J. Syst. Evol. Microbiol.">
        <title>The Global Catalogue of Microorganisms (GCM) 10K type strain sequencing project: providing services to taxonomists for standard genome sequencing and annotation.</title>
        <authorList>
            <consortium name="The Broad Institute Genomics Platform"/>
            <consortium name="The Broad Institute Genome Sequencing Center for Infectious Disease"/>
            <person name="Wu L."/>
            <person name="Ma J."/>
        </authorList>
    </citation>
    <scope>NUCLEOTIDE SEQUENCE [LARGE SCALE GENOMIC DNA]</scope>
    <source>
        <strain evidence="2">JCM 3366</strain>
    </source>
</reference>
<dbReference type="RefSeq" id="WP_223019741.1">
    <property type="nucleotide sequence ID" value="NZ_CP078143.1"/>
</dbReference>